<proteinExistence type="inferred from homology"/>
<keyword evidence="2 11" id="KW-1003">Cell membrane</keyword>
<dbReference type="Gene3D" id="1.20.1070.10">
    <property type="entry name" value="Rhodopsin 7-helix transmembrane proteins"/>
    <property type="match status" value="1"/>
</dbReference>
<dbReference type="GO" id="GO:0004930">
    <property type="term" value="F:G protein-coupled receptor activity"/>
    <property type="evidence" value="ECO:0007669"/>
    <property type="project" value="UniProtKB-KW"/>
</dbReference>
<dbReference type="PROSITE" id="PS00237">
    <property type="entry name" value="G_PROTEIN_RECEP_F1_1"/>
    <property type="match status" value="1"/>
</dbReference>
<dbReference type="AlphaFoldDB" id="A0A8J0T4B5"/>
<keyword evidence="4 11" id="KW-0552">Olfaction</keyword>
<evidence type="ECO:0000256" key="4">
    <source>
        <dbReference type="ARBA" id="ARBA00022725"/>
    </source>
</evidence>
<dbReference type="GO" id="GO:0004984">
    <property type="term" value="F:olfactory receptor activity"/>
    <property type="evidence" value="ECO:0000318"/>
    <property type="project" value="GO_Central"/>
</dbReference>
<evidence type="ECO:0000313" key="14">
    <source>
        <dbReference type="RefSeq" id="XP_018082220.1"/>
    </source>
</evidence>
<comment type="similarity">
    <text evidence="10">Belongs to the G-protein coupled receptor 1 family.</text>
</comment>
<evidence type="ECO:0000256" key="1">
    <source>
        <dbReference type="ARBA" id="ARBA00004651"/>
    </source>
</evidence>
<name>A0A8J0T4B5_XENLA</name>
<evidence type="ECO:0000259" key="12">
    <source>
        <dbReference type="PROSITE" id="PS50262"/>
    </source>
</evidence>
<accession>A0A8J0T4B5</accession>
<dbReference type="GO" id="GO:0005549">
    <property type="term" value="F:odorant binding"/>
    <property type="evidence" value="ECO:0000318"/>
    <property type="project" value="GO_Central"/>
</dbReference>
<comment type="subcellular location">
    <subcellularLocation>
        <location evidence="1 11">Cell membrane</location>
        <topology evidence="1 11">Multi-pass membrane protein</topology>
    </subcellularLocation>
</comment>
<dbReference type="SUPFAM" id="SSF81321">
    <property type="entry name" value="Family A G protein-coupled receptor-like"/>
    <property type="match status" value="1"/>
</dbReference>
<keyword evidence="5 11" id="KW-1133">Transmembrane helix</keyword>
<dbReference type="PROSITE" id="PS50262">
    <property type="entry name" value="G_PROTEIN_RECEP_F1_2"/>
    <property type="match status" value="1"/>
</dbReference>
<evidence type="ECO:0000256" key="11">
    <source>
        <dbReference type="RuleBase" id="RU363047"/>
    </source>
</evidence>
<protein>
    <recommendedName>
        <fullName evidence="11">Olfactory receptor</fullName>
    </recommendedName>
</protein>
<feature type="transmembrane region" description="Helical" evidence="11">
    <location>
        <begin position="150"/>
        <end position="168"/>
    </location>
</feature>
<feature type="transmembrane region" description="Helical" evidence="11">
    <location>
        <begin position="32"/>
        <end position="58"/>
    </location>
</feature>
<dbReference type="CDD" id="cd15231">
    <property type="entry name" value="7tmA_OR5V1-like"/>
    <property type="match status" value="1"/>
</dbReference>
<dbReference type="PRINTS" id="PR00237">
    <property type="entry name" value="GPCRRHODOPSN"/>
</dbReference>
<keyword evidence="6 10" id="KW-0297">G-protein coupled receptor</keyword>
<evidence type="ECO:0000256" key="9">
    <source>
        <dbReference type="ARBA" id="ARBA00023224"/>
    </source>
</evidence>
<feature type="transmembrane region" description="Helical" evidence="11">
    <location>
        <begin position="70"/>
        <end position="89"/>
    </location>
</feature>
<keyword evidence="13" id="KW-1185">Reference proteome</keyword>
<evidence type="ECO:0000313" key="13">
    <source>
        <dbReference type="Proteomes" id="UP000186698"/>
    </source>
</evidence>
<keyword evidence="9 10" id="KW-0807">Transducer</keyword>
<dbReference type="Pfam" id="PF13853">
    <property type="entry name" value="7tm_4"/>
    <property type="match status" value="1"/>
</dbReference>
<feature type="transmembrane region" description="Helical" evidence="11">
    <location>
        <begin position="282"/>
        <end position="302"/>
    </location>
</feature>
<dbReference type="OrthoDB" id="9975554at2759"/>
<keyword evidence="7 11" id="KW-0472">Membrane</keyword>
<evidence type="ECO:0000256" key="2">
    <source>
        <dbReference type="ARBA" id="ARBA00022475"/>
    </source>
</evidence>
<dbReference type="InterPro" id="IPR000725">
    <property type="entry name" value="Olfact_rcpt"/>
</dbReference>
<evidence type="ECO:0000256" key="5">
    <source>
        <dbReference type="ARBA" id="ARBA00022989"/>
    </source>
</evidence>
<evidence type="ECO:0000256" key="10">
    <source>
        <dbReference type="RuleBase" id="RU000688"/>
    </source>
</evidence>
<organism evidence="13 14">
    <name type="scientific">Xenopus laevis</name>
    <name type="common">African clawed frog</name>
    <dbReference type="NCBI Taxonomy" id="8355"/>
    <lineage>
        <taxon>Eukaryota</taxon>
        <taxon>Metazoa</taxon>
        <taxon>Chordata</taxon>
        <taxon>Craniata</taxon>
        <taxon>Vertebrata</taxon>
        <taxon>Euteleostomi</taxon>
        <taxon>Amphibia</taxon>
        <taxon>Batrachia</taxon>
        <taxon>Anura</taxon>
        <taxon>Pipoidea</taxon>
        <taxon>Pipidae</taxon>
        <taxon>Xenopodinae</taxon>
        <taxon>Xenopus</taxon>
        <taxon>Xenopus</taxon>
    </lineage>
</organism>
<evidence type="ECO:0000256" key="6">
    <source>
        <dbReference type="ARBA" id="ARBA00023040"/>
    </source>
</evidence>
<dbReference type="PRINTS" id="PR00245">
    <property type="entry name" value="OLFACTORYR"/>
</dbReference>
<dbReference type="KEGG" id="xla:108697057"/>
<feature type="transmembrane region" description="Helical" evidence="11">
    <location>
        <begin position="247"/>
        <end position="270"/>
    </location>
</feature>
<gene>
    <name evidence="14" type="primary">LOC108697057</name>
</gene>
<sequence>MFFSISGKMCLKTANETATKEFLMLALTNLPILKFVVFFTLLLIYLLTLIGNVTIILVSKVDKNLHKPMYFFLGNLSFLDICYTSTTMPKMLEILLVERKTISFAGCVAQMYFFITFVGTECVLLCMMSYDRFLAICHPLRYSVLMNNNICMSLAGISWLSGFVNSIVHTVFTFQKHFCDINKIGYFYCDIPPLLSISCQDTSVNELLLLSIGIFIGWTPFLCIIFSYVYILFTIMKITSKEGRQKAFSTCISHLTVVVLYFGSVNFSYVRPISTYSLEKDRLISVLYSVVSPILNPLIYTLKNKDVKKAMGRQLIRKLH</sequence>
<keyword evidence="8 10" id="KW-0675">Receptor</keyword>
<dbReference type="GO" id="GO:0005886">
    <property type="term" value="C:plasma membrane"/>
    <property type="evidence" value="ECO:0007669"/>
    <property type="project" value="UniProtKB-SubCell"/>
</dbReference>
<keyword evidence="11" id="KW-0716">Sensory transduction</keyword>
<dbReference type="InterPro" id="IPR000276">
    <property type="entry name" value="GPCR_Rhodpsn"/>
</dbReference>
<dbReference type="FunFam" id="1.20.1070.10:FF:000015">
    <property type="entry name" value="Olfactory receptor"/>
    <property type="match status" value="1"/>
</dbReference>
<feature type="transmembrane region" description="Helical" evidence="11">
    <location>
        <begin position="109"/>
        <end position="130"/>
    </location>
</feature>
<dbReference type="RefSeq" id="XP_018082220.1">
    <property type="nucleotide sequence ID" value="XM_018226731.2"/>
</dbReference>
<dbReference type="InterPro" id="IPR050516">
    <property type="entry name" value="Olfactory_GPCR"/>
</dbReference>
<dbReference type="GeneID" id="108697057"/>
<evidence type="ECO:0000256" key="8">
    <source>
        <dbReference type="ARBA" id="ARBA00023170"/>
    </source>
</evidence>
<dbReference type="Proteomes" id="UP000186698">
    <property type="component" value="Chromosome 1L"/>
</dbReference>
<feature type="transmembrane region" description="Helical" evidence="11">
    <location>
        <begin position="208"/>
        <end position="235"/>
    </location>
</feature>
<dbReference type="PANTHER" id="PTHR26452">
    <property type="entry name" value="OLFACTORY RECEPTOR"/>
    <property type="match status" value="1"/>
</dbReference>
<keyword evidence="3 10" id="KW-0812">Transmembrane</keyword>
<dbReference type="InterPro" id="IPR017452">
    <property type="entry name" value="GPCR_Rhodpsn_7TM"/>
</dbReference>
<evidence type="ECO:0000256" key="7">
    <source>
        <dbReference type="ARBA" id="ARBA00023136"/>
    </source>
</evidence>
<feature type="domain" description="G-protein coupled receptors family 1 profile" evidence="12">
    <location>
        <begin position="51"/>
        <end position="300"/>
    </location>
</feature>
<evidence type="ECO:0000256" key="3">
    <source>
        <dbReference type="ARBA" id="ARBA00022692"/>
    </source>
</evidence>
<reference evidence="14" key="1">
    <citation type="submission" date="2025-08" db="UniProtKB">
        <authorList>
            <consortium name="RefSeq"/>
        </authorList>
    </citation>
    <scope>IDENTIFICATION</scope>
    <source>
        <strain evidence="14">J_2021</strain>
        <tissue evidence="14">Erythrocytes</tissue>
    </source>
</reference>